<evidence type="ECO:0000313" key="1">
    <source>
        <dbReference type="EMBL" id="GBM00192.1"/>
    </source>
</evidence>
<accession>A0A4Y2C6Z8</accession>
<dbReference type="Pfam" id="PF05380">
    <property type="entry name" value="Peptidase_A17"/>
    <property type="match status" value="1"/>
</dbReference>
<reference evidence="1 2" key="1">
    <citation type="journal article" date="2019" name="Sci. Rep.">
        <title>Orb-weaving spider Araneus ventricosus genome elucidates the spidroin gene catalogue.</title>
        <authorList>
            <person name="Kono N."/>
            <person name="Nakamura H."/>
            <person name="Ohtoshi R."/>
            <person name="Moran D.A.P."/>
            <person name="Shinohara A."/>
            <person name="Yoshida Y."/>
            <person name="Fujiwara M."/>
            <person name="Mori M."/>
            <person name="Tomita M."/>
            <person name="Arakawa K."/>
        </authorList>
    </citation>
    <scope>NUCLEOTIDE SEQUENCE [LARGE SCALE GENOMIC DNA]</scope>
</reference>
<dbReference type="PANTHER" id="PTHR47331:SF1">
    <property type="entry name" value="GAG-LIKE PROTEIN"/>
    <property type="match status" value="1"/>
</dbReference>
<dbReference type="PANTHER" id="PTHR47331">
    <property type="entry name" value="PHD-TYPE DOMAIN-CONTAINING PROTEIN"/>
    <property type="match status" value="1"/>
</dbReference>
<name>A0A4Y2C6Z8_ARAVE</name>
<organism evidence="1 2">
    <name type="scientific">Araneus ventricosus</name>
    <name type="common">Orbweaver spider</name>
    <name type="synonym">Epeira ventricosa</name>
    <dbReference type="NCBI Taxonomy" id="182803"/>
    <lineage>
        <taxon>Eukaryota</taxon>
        <taxon>Metazoa</taxon>
        <taxon>Ecdysozoa</taxon>
        <taxon>Arthropoda</taxon>
        <taxon>Chelicerata</taxon>
        <taxon>Arachnida</taxon>
        <taxon>Araneae</taxon>
        <taxon>Araneomorphae</taxon>
        <taxon>Entelegynae</taxon>
        <taxon>Araneoidea</taxon>
        <taxon>Araneidae</taxon>
        <taxon>Araneus</taxon>
    </lineage>
</organism>
<proteinExistence type="predicted"/>
<dbReference type="OrthoDB" id="6428063at2759"/>
<protein>
    <recommendedName>
        <fullName evidence="3">RNase H type-1 domain-containing protein</fullName>
    </recommendedName>
</protein>
<evidence type="ECO:0008006" key="3">
    <source>
        <dbReference type="Google" id="ProtNLM"/>
    </source>
</evidence>
<dbReference type="Proteomes" id="UP000499080">
    <property type="component" value="Unassembled WGS sequence"/>
</dbReference>
<dbReference type="InterPro" id="IPR008042">
    <property type="entry name" value="Retrotrans_Pao"/>
</dbReference>
<keyword evidence="2" id="KW-1185">Reference proteome</keyword>
<comment type="caution">
    <text evidence="1">The sequence shown here is derived from an EMBL/GenBank/DDBJ whole genome shotgun (WGS) entry which is preliminary data.</text>
</comment>
<evidence type="ECO:0000313" key="2">
    <source>
        <dbReference type="Proteomes" id="UP000499080"/>
    </source>
</evidence>
<dbReference type="EMBL" id="BGPR01000154">
    <property type="protein sequence ID" value="GBM00192.1"/>
    <property type="molecule type" value="Genomic_DNA"/>
</dbReference>
<sequence length="137" mass="15449">MRVQTKDSVQVHLLQAQARVAPSGRNETNISRLGLLGATICERLESCIIKEFEADNIYFWSDSSTVLAWIERIVVWDVFVQNRIKEMQLTFIEACRHVPGVMNPSDFPSRGSSTSYLIASRCWEGIVVSYMLTCSSG</sequence>
<gene>
    <name evidence="1" type="ORF">AVEN_176426_1</name>
</gene>
<dbReference type="AlphaFoldDB" id="A0A4Y2C6Z8"/>